<dbReference type="Proteomes" id="UP000216021">
    <property type="component" value="Unassembled WGS sequence"/>
</dbReference>
<dbReference type="OrthoDB" id="6635951at2"/>
<keyword evidence="1" id="KW-1133">Transmembrane helix</keyword>
<keyword evidence="2" id="KW-0808">Transferase</keyword>
<accession>A0A1S8CQD5</accession>
<evidence type="ECO:0000313" key="3">
    <source>
        <dbReference type="Proteomes" id="UP000216021"/>
    </source>
</evidence>
<feature type="transmembrane region" description="Helical" evidence="1">
    <location>
        <begin position="614"/>
        <end position="636"/>
    </location>
</feature>
<keyword evidence="3" id="KW-1185">Reference proteome</keyword>
<reference evidence="2 3" key="1">
    <citation type="submission" date="2016-11" db="EMBL/GenBank/DDBJ databases">
        <title>Rahnella oryzae sp. nov., isolated from rice root.</title>
        <authorList>
            <person name="Zhang X.-X."/>
            <person name="Zhang J."/>
        </authorList>
    </citation>
    <scope>NUCLEOTIDE SEQUENCE [LARGE SCALE GENOMIC DNA]</scope>
    <source>
        <strain evidence="2 3">J11-6</strain>
    </source>
</reference>
<dbReference type="InterPro" id="IPR027417">
    <property type="entry name" value="P-loop_NTPase"/>
</dbReference>
<dbReference type="RefSeq" id="WP_076940360.1">
    <property type="nucleotide sequence ID" value="NZ_MOXD01000001.1"/>
</dbReference>
<keyword evidence="1" id="KW-0472">Membrane</keyword>
<dbReference type="SUPFAM" id="SSF52540">
    <property type="entry name" value="P-loop containing nucleoside triphosphate hydrolases"/>
    <property type="match status" value="1"/>
</dbReference>
<dbReference type="STRING" id="2034155.BMI79_03090"/>
<comment type="caution">
    <text evidence="2">The sequence shown here is derived from an EMBL/GenBank/DDBJ whole genome shotgun (WGS) entry which is preliminary data.</text>
</comment>
<evidence type="ECO:0000313" key="2">
    <source>
        <dbReference type="EMBL" id="OMQ27324.1"/>
    </source>
</evidence>
<dbReference type="AlphaFoldDB" id="A0A1S8CQD5"/>
<dbReference type="GO" id="GO:0016301">
    <property type="term" value="F:kinase activity"/>
    <property type="evidence" value="ECO:0007669"/>
    <property type="project" value="UniProtKB-KW"/>
</dbReference>
<protein>
    <submittedName>
        <fullName evidence="2">Sugar kinase</fullName>
    </submittedName>
</protein>
<dbReference type="EMBL" id="MOXD01000001">
    <property type="protein sequence ID" value="OMQ27324.1"/>
    <property type="molecule type" value="Genomic_DNA"/>
</dbReference>
<sequence length="734" mass="81660">MTMESPEIQLKALNNALRRLRGACSALEGEELDEKLLAVMRRLLLAEVLADTWIVAIGGSQGAGKTTLMASMYDLHHDSSGWLRSNEGRGEKMPVLILESRETKVAQGYVRRLVETGNDLTLEDVSVDVNEFQRAVCDPGAGDLLPVLKVPQRYFTRNNQAWLLLPGYEKQERENREWQELMRQAMIAAGGCIIVTDETRLANQQQLEIVKDMLEKELKNCKPYIVISKTEAYRHNPQRQAELRKSAAETFNVAAEYTDNNIILTGTDDPEYITEWMPHLRRAIDDLNFSGQTDRYLQLTHLTWIVSKDLPRVMNMIHTQSRLYYHSDKGGQDDGSQVLTEALEVFDGAVQELREEHTKKVKTCIAKTFEAAKANVDRRLVKEHEGFANWVSNAFDTASETKGKLQKLVQDSWQDASADFFDDYVNSLQQLTAAKLKPMPNGNDRPNLPASPKLEKLVALGYMNSAGQPVQHEQLDAEKIININILLNHGTTSNAQNTTVVNKQFRKSVELIPVLSLEYTRLVYAMPEICKELQPYVTHEQDDGETSAGNVAAEGVQTLNAGVDLGKTAIKSLAAVLAIDVLSDGESDILGALFGQDQPSTDPTGLPVPPAPVMMHPAAVAVTAVVAAAYVTAAAVTRMRTFEKKASAQAHAMLASVHDHHVEHLRNRFDETMNAARKRISETLRARYHMDEMLMRKDRLAKAIADVNALIDDLRNELGSSASGLQVLITSRGE</sequence>
<organism evidence="2 3">
    <name type="scientific">Serratia oryzae</name>
    <dbReference type="NCBI Taxonomy" id="2034155"/>
    <lineage>
        <taxon>Bacteria</taxon>
        <taxon>Pseudomonadati</taxon>
        <taxon>Pseudomonadota</taxon>
        <taxon>Gammaproteobacteria</taxon>
        <taxon>Enterobacterales</taxon>
        <taxon>Yersiniaceae</taxon>
        <taxon>Serratia</taxon>
    </lineage>
</organism>
<keyword evidence="2" id="KW-0418">Kinase</keyword>
<proteinExistence type="predicted"/>
<gene>
    <name evidence="2" type="ORF">BMI79_03090</name>
</gene>
<evidence type="ECO:0000256" key="1">
    <source>
        <dbReference type="SAM" id="Phobius"/>
    </source>
</evidence>
<name>A0A1S8CQD5_9GAMM</name>
<keyword evidence="1" id="KW-0812">Transmembrane</keyword>